<evidence type="ECO:0000313" key="3">
    <source>
        <dbReference type="Proteomes" id="UP000231426"/>
    </source>
</evidence>
<gene>
    <name evidence="2" type="ORF">COU29_02045</name>
</gene>
<dbReference type="SMART" id="SM00909">
    <property type="entry name" value="Germane"/>
    <property type="match status" value="1"/>
</dbReference>
<dbReference type="Proteomes" id="UP000231426">
    <property type="component" value="Unassembled WGS sequence"/>
</dbReference>
<proteinExistence type="predicted"/>
<dbReference type="EMBL" id="PFBV01000003">
    <property type="protein sequence ID" value="PIT88539.1"/>
    <property type="molecule type" value="Genomic_DNA"/>
</dbReference>
<protein>
    <recommendedName>
        <fullName evidence="1">GerMN domain-containing protein</fullName>
    </recommendedName>
</protein>
<organism evidence="2 3">
    <name type="scientific">Candidatus Magasanikbacteria bacterium CG10_big_fil_rev_8_21_14_0_10_36_32</name>
    <dbReference type="NCBI Taxonomy" id="1974646"/>
    <lineage>
        <taxon>Bacteria</taxon>
        <taxon>Candidatus Magasanikiibacteriota</taxon>
    </lineage>
</organism>
<comment type="caution">
    <text evidence="2">The sequence shown here is derived from an EMBL/GenBank/DDBJ whole genome shotgun (WGS) entry which is preliminary data.</text>
</comment>
<sequence length="289" mass="32281">MKKILFFIIFLTIVGLVVLISRFVVGGDEDSWICVENQWVKHGQPTTPMPSESCGEIYATKLIKPAFNEFLVSPLILEGIMPGDWYFEANAIAELYDANGLQIAVASLQAQEEWMTSNPVLFKGIIDFKIPNTTTGTLVLKNDNPSDLPKNNKSESYPVKFGQTIKVFFNNNKMDPEFSCNKVFPVERKIKKTEAVANASMEELLKGVTEEEKNNGFFTNINSGVKINSLDLNNGILKIDFDDEIEFQVGGSCRVTAIRAQIIETLKQFSTVKEVIISVNGRVDDILQP</sequence>
<feature type="domain" description="GerMN" evidence="1">
    <location>
        <begin position="197"/>
        <end position="288"/>
    </location>
</feature>
<reference evidence="3" key="1">
    <citation type="submission" date="2017-09" db="EMBL/GenBank/DDBJ databases">
        <title>Depth-based differentiation of microbial function through sediment-hosted aquifers and enrichment of novel symbionts in the deep terrestrial subsurface.</title>
        <authorList>
            <person name="Probst A.J."/>
            <person name="Ladd B."/>
            <person name="Jarett J.K."/>
            <person name="Geller-Mcgrath D.E."/>
            <person name="Sieber C.M.K."/>
            <person name="Emerson J.B."/>
            <person name="Anantharaman K."/>
            <person name="Thomas B.C."/>
            <person name="Malmstrom R."/>
            <person name="Stieglmeier M."/>
            <person name="Klingl A."/>
            <person name="Woyke T."/>
            <person name="Ryan C.M."/>
            <person name="Banfield J.F."/>
        </authorList>
    </citation>
    <scope>NUCLEOTIDE SEQUENCE [LARGE SCALE GENOMIC DNA]</scope>
</reference>
<evidence type="ECO:0000259" key="1">
    <source>
        <dbReference type="SMART" id="SM00909"/>
    </source>
</evidence>
<accession>A0A2M6W6W2</accession>
<dbReference type="AlphaFoldDB" id="A0A2M6W6W2"/>
<name>A0A2M6W6W2_9BACT</name>
<evidence type="ECO:0000313" key="2">
    <source>
        <dbReference type="EMBL" id="PIT88539.1"/>
    </source>
</evidence>
<dbReference type="InterPro" id="IPR019606">
    <property type="entry name" value="GerMN"/>
</dbReference>
<dbReference type="Pfam" id="PF10646">
    <property type="entry name" value="Germane"/>
    <property type="match status" value="1"/>
</dbReference>